<feature type="region of interest" description="Disordered" evidence="5">
    <location>
        <begin position="1274"/>
        <end position="1327"/>
    </location>
</feature>
<feature type="region of interest" description="Disordered" evidence="5">
    <location>
        <begin position="247"/>
        <end position="273"/>
    </location>
</feature>
<feature type="compositionally biased region" description="Polar residues" evidence="5">
    <location>
        <begin position="1356"/>
        <end position="1365"/>
    </location>
</feature>
<dbReference type="SMART" id="SM00243">
    <property type="entry name" value="GAS2"/>
    <property type="match status" value="1"/>
</dbReference>
<feature type="region of interest" description="Disordered" evidence="5">
    <location>
        <begin position="823"/>
        <end position="844"/>
    </location>
</feature>
<evidence type="ECO:0000259" key="6">
    <source>
        <dbReference type="PROSITE" id="PS51460"/>
    </source>
</evidence>
<feature type="coiled-coil region" evidence="4">
    <location>
        <begin position="1183"/>
        <end position="1210"/>
    </location>
</feature>
<dbReference type="InterPro" id="IPR003108">
    <property type="entry name" value="GAR_dom"/>
</dbReference>
<dbReference type="Pfam" id="PF02187">
    <property type="entry name" value="GAS2"/>
    <property type="match status" value="1"/>
</dbReference>
<feature type="compositionally biased region" description="Low complexity" evidence="5">
    <location>
        <begin position="1301"/>
        <end position="1318"/>
    </location>
</feature>
<dbReference type="Gene3D" id="3.30.920.20">
    <property type="entry name" value="Gas2-like domain"/>
    <property type="match status" value="1"/>
</dbReference>
<dbReference type="InterPro" id="IPR036534">
    <property type="entry name" value="GAR_dom_sf"/>
</dbReference>
<evidence type="ECO:0000256" key="2">
    <source>
        <dbReference type="ARBA" id="ARBA00022490"/>
    </source>
</evidence>
<comment type="subcellular location">
    <subcellularLocation>
        <location evidence="1">Cytoplasm</location>
        <location evidence="1">Cytoskeleton</location>
    </subcellularLocation>
</comment>
<feature type="domain" description="GAR" evidence="6">
    <location>
        <begin position="1430"/>
        <end position="1516"/>
    </location>
</feature>
<evidence type="ECO:0000256" key="4">
    <source>
        <dbReference type="SAM" id="Coils"/>
    </source>
</evidence>
<reference evidence="7" key="2">
    <citation type="submission" date="2024-01" db="EMBL/GenBank/DDBJ databases">
        <title>Comparative genomics of Cryptococcus and Kwoniella reveals pathogenesis evolution and contrasting modes of karyotype evolution via chromosome fusion or intercentromeric recombination.</title>
        <authorList>
            <person name="Coelho M.A."/>
            <person name="David-Palma M."/>
            <person name="Shea T."/>
            <person name="Bowers K."/>
            <person name="Mcginley-Smith S."/>
            <person name="Mohammad A.W."/>
            <person name="Gnirke A."/>
            <person name="Yurkov A.M."/>
            <person name="Nowrousian M."/>
            <person name="Sun S."/>
            <person name="Cuomo C.A."/>
            <person name="Heitman J."/>
        </authorList>
    </citation>
    <scope>NUCLEOTIDE SEQUENCE</scope>
    <source>
        <strain evidence="7">IND107</strain>
    </source>
</reference>
<dbReference type="SUPFAM" id="SSF143575">
    <property type="entry name" value="GAS2 domain-like"/>
    <property type="match status" value="1"/>
</dbReference>
<dbReference type="RefSeq" id="XP_066616728.1">
    <property type="nucleotide sequence ID" value="XM_066754827.1"/>
</dbReference>
<gene>
    <name evidence="7" type="ORF">I308_100255</name>
</gene>
<feature type="compositionally biased region" description="Polar residues" evidence="5">
    <location>
        <begin position="1595"/>
        <end position="1611"/>
    </location>
</feature>
<comment type="caution">
    <text evidence="7">The sequence shown here is derived from an EMBL/GenBank/DDBJ whole genome shotgun (WGS) entry which is preliminary data.</text>
</comment>
<evidence type="ECO:0000313" key="8">
    <source>
        <dbReference type="Proteomes" id="UP000054399"/>
    </source>
</evidence>
<feature type="region of interest" description="Disordered" evidence="5">
    <location>
        <begin position="1594"/>
        <end position="1632"/>
    </location>
</feature>
<reference evidence="7" key="1">
    <citation type="submission" date="2015-01" db="EMBL/GenBank/DDBJ databases">
        <authorList>
            <consortium name="The Broad Institute Genomics Platform"/>
            <person name="Cuomo C."/>
            <person name="Litvintseva A."/>
            <person name="Chen Y."/>
            <person name="Heitman J."/>
            <person name="Sun S."/>
            <person name="Springer D."/>
            <person name="Dromer F."/>
            <person name="Young S."/>
            <person name="Zeng Q."/>
            <person name="Gargeya S."/>
            <person name="Abouelleil A."/>
            <person name="Alvarado L."/>
            <person name="Chapman S.B."/>
            <person name="Gainer-Dewar J."/>
            <person name="Goldberg J."/>
            <person name="Griggs A."/>
            <person name="Gujja S."/>
            <person name="Hansen M."/>
            <person name="Howarth C."/>
            <person name="Imamovic A."/>
            <person name="Larimer J."/>
            <person name="Murphy C."/>
            <person name="Naylor J."/>
            <person name="Pearson M."/>
            <person name="Priest M."/>
            <person name="Roberts A."/>
            <person name="Saif S."/>
            <person name="Shea T."/>
            <person name="Sykes S."/>
            <person name="Wortman J."/>
            <person name="Nusbaum C."/>
            <person name="Birren B."/>
        </authorList>
    </citation>
    <scope>NUCLEOTIDE SEQUENCE</scope>
    <source>
        <strain evidence="7">IND107</strain>
    </source>
</reference>
<evidence type="ECO:0000256" key="1">
    <source>
        <dbReference type="ARBA" id="ARBA00004245"/>
    </source>
</evidence>
<feature type="compositionally biased region" description="Polar residues" evidence="5">
    <location>
        <begin position="201"/>
        <end position="214"/>
    </location>
</feature>
<keyword evidence="4" id="KW-0175">Coiled coil</keyword>
<keyword evidence="3" id="KW-0206">Cytoskeleton</keyword>
<dbReference type="GeneID" id="91987113"/>
<keyword evidence="2" id="KW-0963">Cytoplasm</keyword>
<protein>
    <recommendedName>
        <fullName evidence="6">GAR domain-containing protein</fullName>
    </recommendedName>
</protein>
<evidence type="ECO:0000256" key="5">
    <source>
        <dbReference type="SAM" id="MobiDB-lite"/>
    </source>
</evidence>
<evidence type="ECO:0000256" key="3">
    <source>
        <dbReference type="ARBA" id="ARBA00023212"/>
    </source>
</evidence>
<proteinExistence type="predicted"/>
<dbReference type="Proteomes" id="UP000054399">
    <property type="component" value="Unassembled WGS sequence"/>
</dbReference>
<feature type="coiled-coil region" evidence="4">
    <location>
        <begin position="761"/>
        <end position="788"/>
    </location>
</feature>
<feature type="region of interest" description="Disordered" evidence="5">
    <location>
        <begin position="180"/>
        <end position="228"/>
    </location>
</feature>
<keyword evidence="8" id="KW-1185">Reference proteome</keyword>
<organism evidence="7 8">
    <name type="scientific">Cryptococcus tetragattii IND107</name>
    <dbReference type="NCBI Taxonomy" id="1296105"/>
    <lineage>
        <taxon>Eukaryota</taxon>
        <taxon>Fungi</taxon>
        <taxon>Dikarya</taxon>
        <taxon>Basidiomycota</taxon>
        <taxon>Agaricomycotina</taxon>
        <taxon>Tremellomycetes</taxon>
        <taxon>Tremellales</taxon>
        <taxon>Cryptococcaceae</taxon>
        <taxon>Cryptococcus</taxon>
        <taxon>Cryptococcus gattii species complex</taxon>
    </lineage>
</organism>
<dbReference type="EMBL" id="ATAM02000001">
    <property type="protein sequence ID" value="KAL0255451.1"/>
    <property type="molecule type" value="Genomic_DNA"/>
</dbReference>
<sequence length="1691" mass="188679">MKPHLPHTTDHLRDLTPQEAQQLTAFLDKRIWFEHKLHSLEHIPPVYPFIHPVLEQVPENASDCGLQFLRRGEATSQWQLPDQDQVKAWKHERDEVEEQVLEFDGGDLERMKTMTRAATLLPLTPPSTHLVSITLDLIVLIDRILSLLRRRGHILDLVMLRLQWDQVRWQVMSESKGLSQEVDSMVRDKGRWSPAEVDVTSRGSSRNLQRSSSPHGGLAPETPVTAKSSLPSIDSLAFELASSHLESSAQRKEASESSVQTPSPSRHLGTPDRSLHIPLLHSQLVNLRIRHKNITSTQLARSGAILDRMIDVASHLQNLGDVNGPCTGGERQEGSVVPDQLLDLQDELDASVEELGRRVTWCGELEGHWKLSEAHYSSSLQAHQLALELFDNLYQALSKFPTSKQHRHLSDLLESAQSCLPSSITDSFSRPSYPAYPENDEYNQHAKDALVKAHTNASDVIKKGKEGVDWYMRLLDAREKVLGKHSEIKELEGNMRQLLDFLERGEDMSERPDMSSQHCLDGNFEQWIKAIPSKSAVALQYIEQSESVCIRSTFLALQYRNLLKTPPRLIRQQAGWETDFVKDDLADQVDIDVRQLLELRQRTLAAVQIAKEDIEILDQTQQAFISALSIRNEGLSIQRQLKNLIQKTAYPSPQVIQKDHGELKHIIAQLVSRIEKQVMGPFSSFESLIKIHQRQLLSLRQQLLSAISDVTDLPPQLSRSMDLLERVQNQTTIVENVEAEADKMIADVIIIREEAQQTAQREDASNVFDSLLAKIEELEKGAKSWESKLSQRIPFLASGTNEPHSSNDLNTIPAVSLHLTLTPSSSAPPMTPPLSRSNTPQQTSTLGVNVDAANSADLDLASVDRTVKAAVNDQVLAVGSHIAHCKSVCRSATLSMWEYRYHEGTTGLGKGISSWLDFCEKTRSTLDDIAHRIDAQPVSHDLAQVTAQEVEDILVSFKEYTAGHKRILHAQLDGMEDIFNASPRWGVEEGSQDNCERWEISKRISKDAVEDALGKAGDIVATGEALLVKIRYQTEVTANRQQVIPDTPIPPTNTPDVLEPCVVADDISSSILETPNNDLDLLEQLRKQLDNLQVEEIVHPITSKPTWTLTSRHLPTQKTAERMAKILGDISGSVQSLVDSSSHVILSEAENLKQSLTSRELLMPRLEQLAQVDGAIKACDDAHSRLLDKIDHYAEQKELLEEAARDAKQALDYVLECSVPVNDDNRVRREVKRLTDTKNDLEVLVEECLHPEKLKEKCVQDAVSEISRSESELSFASTVNSFNPTPSVSKLPRLSNSLFKPSPRSTSSPQRTPRRPSSNIFESQWSNGHRVVSDTPTYVLENKSQSIANRHRHRASPSSDSTPSAIPTLPDSDLRARKSSIPRRARISNASSIVSPSVATPQSAKAIPKLKRTRHLVPSAQSKVKEYVPNSRSKLDVAIGKVINKLDIDVPVRPVNQDILGSSSEWQDLSGQYWIGFEGRAKLCFCRILRSRTVMVRVGGGWVELSKYLLDHFTEMMDDFPQQTTAAPSLRRSCSSAISLFNMGSPVSITSGSFPSRSALSSLPKDRLMDSKTALHIENNRTTPLHRAVPFLESPKQSLSPQKAQDNLESVPSTPRTPSSTGRNATFSSTSPLFSPSVTLPSGVGSPFVALQFMRKAVDSPSAREKEKKSLARSVQVLSRKNPKEISWRKH</sequence>
<accession>A0ABR3C519</accession>
<dbReference type="PROSITE" id="PS51460">
    <property type="entry name" value="GAR"/>
    <property type="match status" value="1"/>
</dbReference>
<evidence type="ECO:0000313" key="7">
    <source>
        <dbReference type="EMBL" id="KAL0255451.1"/>
    </source>
</evidence>
<feature type="compositionally biased region" description="Basic and acidic residues" evidence="5">
    <location>
        <begin position="1659"/>
        <end position="1670"/>
    </location>
</feature>
<name>A0ABR3C519_9TREE</name>
<feature type="compositionally biased region" description="Basic and acidic residues" evidence="5">
    <location>
        <begin position="1682"/>
        <end position="1691"/>
    </location>
</feature>
<feature type="region of interest" description="Disordered" evidence="5">
    <location>
        <begin position="1659"/>
        <end position="1691"/>
    </location>
</feature>
<feature type="compositionally biased region" description="Polar residues" evidence="5">
    <location>
        <begin position="1274"/>
        <end position="1299"/>
    </location>
</feature>
<feature type="region of interest" description="Disordered" evidence="5">
    <location>
        <begin position="1347"/>
        <end position="1382"/>
    </location>
</feature>
<feature type="compositionally biased region" description="Low complexity" evidence="5">
    <location>
        <begin position="1612"/>
        <end position="1632"/>
    </location>
</feature>